<sequence length="76" mass="9152">MVTNNIQKDLFESIQSENKENLFQVLSSIIDREDETPFWVESFHKVLLDFEKSTNLKTDEQYWLDVKRTFIDVIPR</sequence>
<dbReference type="RefSeq" id="WP_169663850.1">
    <property type="nucleotide sequence ID" value="NZ_CP076133.1"/>
</dbReference>
<proteinExistence type="predicted"/>
<organism evidence="1 2">
    <name type="scientific">Flammeovirga yaeyamensis</name>
    <dbReference type="NCBI Taxonomy" id="367791"/>
    <lineage>
        <taxon>Bacteria</taxon>
        <taxon>Pseudomonadati</taxon>
        <taxon>Bacteroidota</taxon>
        <taxon>Cytophagia</taxon>
        <taxon>Cytophagales</taxon>
        <taxon>Flammeovirgaceae</taxon>
        <taxon>Flammeovirga</taxon>
    </lineage>
</organism>
<protein>
    <submittedName>
        <fullName evidence="1">Uncharacterized protein</fullName>
    </submittedName>
</protein>
<reference evidence="1 2" key="1">
    <citation type="submission" date="2021-05" db="EMBL/GenBank/DDBJ databases">
        <title>Comparative genomic studies on the polysaccharide-degrading batcterial strains of the Flammeovirga genus.</title>
        <authorList>
            <person name="Zewei F."/>
            <person name="Zheng Z."/>
            <person name="Yu L."/>
            <person name="Ruyue G."/>
            <person name="Yanhong M."/>
            <person name="Yuanyuan C."/>
            <person name="Jingyan G."/>
            <person name="Wenjun H."/>
        </authorList>
    </citation>
    <scope>NUCLEOTIDE SEQUENCE [LARGE SCALE GENOMIC DNA]</scope>
    <source>
        <strain evidence="1 2">NBRC:100898</strain>
    </source>
</reference>
<dbReference type="EMBL" id="CP076133">
    <property type="protein sequence ID" value="QWG04388.1"/>
    <property type="molecule type" value="Genomic_DNA"/>
</dbReference>
<gene>
    <name evidence="1" type="ORF">KMW28_26190</name>
</gene>
<name>A0AAX1NER3_9BACT</name>
<dbReference type="KEGG" id="fya:KMW28_26190"/>
<dbReference type="AlphaFoldDB" id="A0AAX1NER3"/>
<evidence type="ECO:0000313" key="2">
    <source>
        <dbReference type="Proteomes" id="UP000678679"/>
    </source>
</evidence>
<keyword evidence="2" id="KW-1185">Reference proteome</keyword>
<evidence type="ECO:0000313" key="1">
    <source>
        <dbReference type="EMBL" id="QWG04388.1"/>
    </source>
</evidence>
<accession>A0AAX1NER3</accession>
<dbReference type="Proteomes" id="UP000678679">
    <property type="component" value="Chromosome 2"/>
</dbReference>